<reference evidence="1 2" key="1">
    <citation type="submission" date="2009-01" db="EMBL/GenBank/DDBJ databases">
        <title>Complete sequence of chromosome of Methylobacterium nodulans ORS 2060.</title>
        <authorList>
            <consortium name="US DOE Joint Genome Institute"/>
            <person name="Lucas S."/>
            <person name="Copeland A."/>
            <person name="Lapidus A."/>
            <person name="Glavina del Rio T."/>
            <person name="Dalin E."/>
            <person name="Tice H."/>
            <person name="Bruce D."/>
            <person name="Goodwin L."/>
            <person name="Pitluck S."/>
            <person name="Sims D."/>
            <person name="Brettin T."/>
            <person name="Detter J.C."/>
            <person name="Han C."/>
            <person name="Larimer F."/>
            <person name="Land M."/>
            <person name="Hauser L."/>
            <person name="Kyrpides N."/>
            <person name="Ivanova N."/>
            <person name="Marx C.J."/>
            <person name="Richardson P."/>
        </authorList>
    </citation>
    <scope>NUCLEOTIDE SEQUENCE [LARGE SCALE GENOMIC DNA]</scope>
    <source>
        <strain evidence="2">LMG 21967 / CNCM I-2342 / ORS 2060</strain>
    </source>
</reference>
<name>B8IR77_METNO</name>
<evidence type="ECO:0000313" key="1">
    <source>
        <dbReference type="EMBL" id="ACL56779.1"/>
    </source>
</evidence>
<evidence type="ECO:0008006" key="3">
    <source>
        <dbReference type="Google" id="ProtNLM"/>
    </source>
</evidence>
<dbReference type="OrthoDB" id="8005871at2"/>
<dbReference type="Proteomes" id="UP000008207">
    <property type="component" value="Chromosome"/>
</dbReference>
<gene>
    <name evidence="1" type="ordered locus">Mnod_1789</name>
</gene>
<keyword evidence="2" id="KW-1185">Reference proteome</keyword>
<proteinExistence type="predicted"/>
<dbReference type="AlphaFoldDB" id="B8IR77"/>
<dbReference type="KEGG" id="mno:Mnod_1789"/>
<dbReference type="STRING" id="460265.Mnod_1789"/>
<dbReference type="HOGENOM" id="CLU_1446116_0_0_5"/>
<evidence type="ECO:0000313" key="2">
    <source>
        <dbReference type="Proteomes" id="UP000008207"/>
    </source>
</evidence>
<dbReference type="Pfam" id="PF10741">
    <property type="entry name" value="T2SSM_b"/>
    <property type="match status" value="1"/>
</dbReference>
<dbReference type="RefSeq" id="WP_015928471.1">
    <property type="nucleotide sequence ID" value="NC_011894.1"/>
</dbReference>
<sequence>MTETASPSRRWLGPASLALFLGGPCLLLALTAGSAVRWLQAAEAAAERGAQLARLESRVRSLAAAPASAPADDAALFLSAASPSLARAELQTRLAGLVERAGGRLVEMQIEDEMQAADPLSLLARLTLEARNPGLVDLLAALEAGRPLLTVEGLTIRPAQGRSAASEEDPVLRIALAVRGYRPEERP</sequence>
<protein>
    <recommendedName>
        <fullName evidence="3">General secretion pathway protein M</fullName>
    </recommendedName>
</protein>
<dbReference type="eggNOG" id="ENOG5030VG4">
    <property type="taxonomic scope" value="Bacteria"/>
</dbReference>
<organism evidence="1 2">
    <name type="scientific">Methylobacterium nodulans (strain LMG 21967 / CNCM I-2342 / ORS 2060)</name>
    <dbReference type="NCBI Taxonomy" id="460265"/>
    <lineage>
        <taxon>Bacteria</taxon>
        <taxon>Pseudomonadati</taxon>
        <taxon>Pseudomonadota</taxon>
        <taxon>Alphaproteobacteria</taxon>
        <taxon>Hyphomicrobiales</taxon>
        <taxon>Methylobacteriaceae</taxon>
        <taxon>Methylobacterium</taxon>
    </lineage>
</organism>
<dbReference type="EMBL" id="CP001349">
    <property type="protein sequence ID" value="ACL56779.1"/>
    <property type="molecule type" value="Genomic_DNA"/>
</dbReference>
<dbReference type="NCBIfam" id="NF040576">
    <property type="entry name" value="T2SS_GspM_XpsM"/>
    <property type="match status" value="1"/>
</dbReference>
<accession>B8IR77</accession>
<dbReference type="InterPro" id="IPR034756">
    <property type="entry name" value="T2SSM_b"/>
</dbReference>